<dbReference type="PROSITE" id="PS50234">
    <property type="entry name" value="VWFA"/>
    <property type="match status" value="1"/>
</dbReference>
<keyword evidence="3" id="KW-1185">Reference proteome</keyword>
<dbReference type="SUPFAM" id="SSF53300">
    <property type="entry name" value="vWA-like"/>
    <property type="match status" value="1"/>
</dbReference>
<dbReference type="InterPro" id="IPR036465">
    <property type="entry name" value="vWFA_dom_sf"/>
</dbReference>
<dbReference type="Gene3D" id="3.40.50.410">
    <property type="entry name" value="von Willebrand factor, type A domain"/>
    <property type="match status" value="1"/>
</dbReference>
<evidence type="ECO:0000259" key="1">
    <source>
        <dbReference type="PROSITE" id="PS50234"/>
    </source>
</evidence>
<dbReference type="RefSeq" id="WP_203713893.1">
    <property type="nucleotide sequence ID" value="NZ_BONE01000024.1"/>
</dbReference>
<evidence type="ECO:0000313" key="2">
    <source>
        <dbReference type="EMBL" id="GIF73799.1"/>
    </source>
</evidence>
<evidence type="ECO:0000313" key="3">
    <source>
        <dbReference type="Proteomes" id="UP000604117"/>
    </source>
</evidence>
<dbReference type="SMART" id="SM00327">
    <property type="entry name" value="VWA"/>
    <property type="match status" value="1"/>
</dbReference>
<protein>
    <recommendedName>
        <fullName evidence="1">VWFA domain-containing protein</fullName>
    </recommendedName>
</protein>
<feature type="domain" description="VWFA" evidence="1">
    <location>
        <begin position="15"/>
        <end position="216"/>
    </location>
</feature>
<dbReference type="EMBL" id="BONE01000024">
    <property type="protein sequence ID" value="GIF73799.1"/>
    <property type="molecule type" value="Genomic_DNA"/>
</dbReference>
<accession>A0ABQ4CR93</accession>
<reference evidence="2 3" key="1">
    <citation type="submission" date="2021-01" db="EMBL/GenBank/DDBJ databases">
        <title>Whole genome shotgun sequence of Asanoa siamensis NBRC 107932.</title>
        <authorList>
            <person name="Komaki H."/>
            <person name="Tamura T."/>
        </authorList>
    </citation>
    <scope>NUCLEOTIDE SEQUENCE [LARGE SCALE GENOMIC DNA]</scope>
    <source>
        <strain evidence="2 3">NBRC 107932</strain>
    </source>
</reference>
<sequence length="244" mass="26306">MSGSSHGDDRLLVLPFYVVVDVSLSMSVGADDGMTPIEAANKILPTVIDGIEKSPTLGDVVRLGAVDFSDDARVVMRLDDVRNIDPIPQFAVRGATSYEAAFRLLRQEIEKDYATLRGDNLKAYRPAIFFITDGEPTDDHDDIVRAFKDLTDPAFKLRPNIIPFGIGTATKAQLDQWVHPNAADGAKKPMRSYVAGDGVDAAKAITKVAEVLLSSVIASAQSVTDHGSGGGFVLKDEDLDSDWN</sequence>
<dbReference type="Proteomes" id="UP000604117">
    <property type="component" value="Unassembled WGS sequence"/>
</dbReference>
<dbReference type="InterPro" id="IPR002035">
    <property type="entry name" value="VWF_A"/>
</dbReference>
<comment type="caution">
    <text evidence="2">The sequence shown here is derived from an EMBL/GenBank/DDBJ whole genome shotgun (WGS) entry which is preliminary data.</text>
</comment>
<proteinExistence type="predicted"/>
<dbReference type="Pfam" id="PF13519">
    <property type="entry name" value="VWA_2"/>
    <property type="match status" value="1"/>
</dbReference>
<name>A0ABQ4CR93_9ACTN</name>
<organism evidence="2 3">
    <name type="scientific">Asanoa siamensis</name>
    <dbReference type="NCBI Taxonomy" id="926357"/>
    <lineage>
        <taxon>Bacteria</taxon>
        <taxon>Bacillati</taxon>
        <taxon>Actinomycetota</taxon>
        <taxon>Actinomycetes</taxon>
        <taxon>Micromonosporales</taxon>
        <taxon>Micromonosporaceae</taxon>
        <taxon>Asanoa</taxon>
    </lineage>
</organism>
<gene>
    <name evidence="2" type="ORF">Asi02nite_33170</name>
</gene>